<protein>
    <submittedName>
        <fullName evidence="2">Uncharacterized protein</fullName>
    </submittedName>
</protein>
<gene>
    <name evidence="2" type="ORF">PHAECO_LOCUS12756</name>
</gene>
<proteinExistence type="predicted"/>
<keyword evidence="3" id="KW-1185">Reference proteome</keyword>
<reference evidence="2" key="2">
    <citation type="submission" date="2022-10" db="EMBL/GenBank/DDBJ databases">
        <authorList>
            <consortium name="ENA_rothamsted_submissions"/>
            <consortium name="culmorum"/>
            <person name="King R."/>
        </authorList>
    </citation>
    <scope>NUCLEOTIDE SEQUENCE</scope>
</reference>
<dbReference type="OrthoDB" id="8066116at2759"/>
<dbReference type="AlphaFoldDB" id="A0A9N9X5J1"/>
<evidence type="ECO:0000313" key="2">
    <source>
        <dbReference type="EMBL" id="CAG9825165.1"/>
    </source>
</evidence>
<name>A0A9N9X5J1_PHACE</name>
<feature type="region of interest" description="Disordered" evidence="1">
    <location>
        <begin position="1"/>
        <end position="35"/>
    </location>
</feature>
<dbReference type="Proteomes" id="UP001153737">
    <property type="component" value="Chromosome 9"/>
</dbReference>
<organism evidence="2 3">
    <name type="scientific">Phaedon cochleariae</name>
    <name type="common">Mustard beetle</name>
    <dbReference type="NCBI Taxonomy" id="80249"/>
    <lineage>
        <taxon>Eukaryota</taxon>
        <taxon>Metazoa</taxon>
        <taxon>Ecdysozoa</taxon>
        <taxon>Arthropoda</taxon>
        <taxon>Hexapoda</taxon>
        <taxon>Insecta</taxon>
        <taxon>Pterygota</taxon>
        <taxon>Neoptera</taxon>
        <taxon>Endopterygota</taxon>
        <taxon>Coleoptera</taxon>
        <taxon>Polyphaga</taxon>
        <taxon>Cucujiformia</taxon>
        <taxon>Chrysomeloidea</taxon>
        <taxon>Chrysomelidae</taxon>
        <taxon>Chrysomelinae</taxon>
        <taxon>Chrysomelini</taxon>
        <taxon>Phaedon</taxon>
    </lineage>
</organism>
<evidence type="ECO:0000313" key="3">
    <source>
        <dbReference type="Proteomes" id="UP001153737"/>
    </source>
</evidence>
<accession>A0A9N9X5J1</accession>
<reference evidence="2" key="1">
    <citation type="submission" date="2022-01" db="EMBL/GenBank/DDBJ databases">
        <authorList>
            <person name="King R."/>
        </authorList>
    </citation>
    <scope>NUCLEOTIDE SEQUENCE</scope>
</reference>
<dbReference type="EMBL" id="OU896715">
    <property type="protein sequence ID" value="CAG9825165.1"/>
    <property type="molecule type" value="Genomic_DNA"/>
</dbReference>
<sequence>MASDGGSGKNPSAEDSSDSDGETEPAKSFHRRLSTSREINSSCLLDWDRYSAENGLLFSLEVRVSEMKNESESKTQITRMVGCMGELVKKEQKFIQDEFPNS</sequence>
<evidence type="ECO:0000256" key="1">
    <source>
        <dbReference type="SAM" id="MobiDB-lite"/>
    </source>
</evidence>